<dbReference type="Pfam" id="PF00881">
    <property type="entry name" value="Nitroreductase"/>
    <property type="match status" value="1"/>
</dbReference>
<accession>A0A2R7Y1R5</accession>
<dbReference type="PANTHER" id="PTHR43673">
    <property type="entry name" value="NAD(P)H NITROREDUCTASE YDGI-RELATED"/>
    <property type="match status" value="1"/>
</dbReference>
<evidence type="ECO:0000256" key="1">
    <source>
        <dbReference type="ARBA" id="ARBA00007118"/>
    </source>
</evidence>
<organism evidence="4 5">
    <name type="scientific">Zestosphaera tikiterensis</name>
    <dbReference type="NCBI Taxonomy" id="1973259"/>
    <lineage>
        <taxon>Archaea</taxon>
        <taxon>Thermoproteota</taxon>
        <taxon>Thermoprotei</taxon>
        <taxon>Desulfurococcales</taxon>
        <taxon>Desulfurococcaceae</taxon>
        <taxon>Zestosphaera</taxon>
    </lineage>
</organism>
<dbReference type="GO" id="GO:0016491">
    <property type="term" value="F:oxidoreductase activity"/>
    <property type="evidence" value="ECO:0007669"/>
    <property type="project" value="UniProtKB-KW"/>
</dbReference>
<feature type="domain" description="Nitroreductase" evidence="3">
    <location>
        <begin position="17"/>
        <end position="189"/>
    </location>
</feature>
<proteinExistence type="inferred from homology"/>
<evidence type="ECO:0000313" key="4">
    <source>
        <dbReference type="EMBL" id="PUA31485.1"/>
    </source>
</evidence>
<reference evidence="4 5" key="1">
    <citation type="journal article" date="2018" name="Syst. Appl. Microbiol.">
        <title>A new symbiotic nanoarchaeote (Candidatus Nanoclepta minutus) and its host (Zestosphaera tikiterensis gen. nov., sp. nov.) from a New Zealand hot spring.</title>
        <authorList>
            <person name="St John E."/>
            <person name="Liu Y."/>
            <person name="Podar M."/>
            <person name="Stott M.B."/>
            <person name="Meneghin J."/>
            <person name="Chen Z."/>
            <person name="Lagutin K."/>
            <person name="Mitchell K."/>
            <person name="Reysenbach A.L."/>
        </authorList>
    </citation>
    <scope>NUCLEOTIDE SEQUENCE [LARGE SCALE GENOMIC DNA]</scope>
    <source>
        <strain evidence="4">NZ3</strain>
    </source>
</reference>
<dbReference type="SUPFAM" id="SSF55469">
    <property type="entry name" value="FMN-dependent nitroreductase-like"/>
    <property type="match status" value="1"/>
</dbReference>
<evidence type="ECO:0000259" key="3">
    <source>
        <dbReference type="Pfam" id="PF00881"/>
    </source>
</evidence>
<keyword evidence="2" id="KW-0560">Oxidoreductase</keyword>
<dbReference type="InterPro" id="IPR029479">
    <property type="entry name" value="Nitroreductase"/>
</dbReference>
<gene>
    <name evidence="4" type="ORF">B7O98_09295</name>
</gene>
<evidence type="ECO:0000313" key="5">
    <source>
        <dbReference type="Proteomes" id="UP000244093"/>
    </source>
</evidence>
<comment type="similarity">
    <text evidence="1">Belongs to the nitroreductase family.</text>
</comment>
<dbReference type="Proteomes" id="UP000244093">
    <property type="component" value="Unassembled WGS sequence"/>
</dbReference>
<dbReference type="AlphaFoldDB" id="A0A2R7Y1R5"/>
<name>A0A2R7Y1R5_9CREN</name>
<dbReference type="EMBL" id="NBVN01000010">
    <property type="protein sequence ID" value="PUA31485.1"/>
    <property type="molecule type" value="Genomic_DNA"/>
</dbReference>
<dbReference type="PANTHER" id="PTHR43673:SF10">
    <property type="entry name" value="NADH DEHYDROGENASE_NAD(P)H NITROREDUCTASE XCC3605-RELATED"/>
    <property type="match status" value="1"/>
</dbReference>
<dbReference type="InterPro" id="IPR000415">
    <property type="entry name" value="Nitroreductase-like"/>
</dbReference>
<protein>
    <recommendedName>
        <fullName evidence="3">Nitroreductase domain-containing protein</fullName>
    </recommendedName>
</protein>
<dbReference type="Gene3D" id="3.40.109.10">
    <property type="entry name" value="NADH Oxidase"/>
    <property type="match status" value="1"/>
</dbReference>
<comment type="caution">
    <text evidence="4">The sequence shown here is derived from an EMBL/GenBank/DDBJ whole genome shotgun (WGS) entry which is preliminary data.</text>
</comment>
<evidence type="ECO:0000256" key="2">
    <source>
        <dbReference type="ARBA" id="ARBA00023002"/>
    </source>
</evidence>
<sequence length="209" mass="24109">MCRWGCLYRLDVKEVIFSRASVRVFRPDPLPVDVVNEVLEAGVRAPIAGGVEKWFFVVVMSEGKRRKIHELLKEGHVIYATKVLKEPYPERSVRKWVQSMEAGMYYAPAYIAGYIDMREPRHREEYVDEERIFLHQTIATAFQNMILTAWSLGIGSVWLGVPLFMKEEFNKVLEPPEGLELAGILALGYPTDKPKPKPRKTLEQIVKYI</sequence>